<gene>
    <name evidence="7" type="ORF">SAMN06296052_11137</name>
</gene>
<dbReference type="Proteomes" id="UP000198432">
    <property type="component" value="Unassembled WGS sequence"/>
</dbReference>
<dbReference type="GO" id="GO:0016020">
    <property type="term" value="C:membrane"/>
    <property type="evidence" value="ECO:0007669"/>
    <property type="project" value="UniProtKB-SubCell"/>
</dbReference>
<keyword evidence="2 5" id="KW-0812">Transmembrane</keyword>
<dbReference type="InterPro" id="IPR007016">
    <property type="entry name" value="O-antigen_ligase-rel_domated"/>
</dbReference>
<feature type="transmembrane region" description="Helical" evidence="5">
    <location>
        <begin position="334"/>
        <end position="355"/>
    </location>
</feature>
<feature type="transmembrane region" description="Helical" evidence="5">
    <location>
        <begin position="125"/>
        <end position="149"/>
    </location>
</feature>
<dbReference type="EMBL" id="FZOQ01000011">
    <property type="protein sequence ID" value="SNS67911.1"/>
    <property type="molecule type" value="Genomic_DNA"/>
</dbReference>
<dbReference type="PANTHER" id="PTHR37422:SF13">
    <property type="entry name" value="LIPOPOLYSACCHARIDE BIOSYNTHESIS PROTEIN PA4999-RELATED"/>
    <property type="match status" value="1"/>
</dbReference>
<dbReference type="Pfam" id="PF04932">
    <property type="entry name" value="Wzy_C"/>
    <property type="match status" value="1"/>
</dbReference>
<name>A0A239GFT6_9BACT</name>
<feature type="transmembrane region" description="Helical" evidence="5">
    <location>
        <begin position="231"/>
        <end position="252"/>
    </location>
</feature>
<evidence type="ECO:0000256" key="5">
    <source>
        <dbReference type="SAM" id="Phobius"/>
    </source>
</evidence>
<evidence type="ECO:0000313" key="8">
    <source>
        <dbReference type="Proteomes" id="UP000198432"/>
    </source>
</evidence>
<feature type="transmembrane region" description="Helical" evidence="5">
    <location>
        <begin position="181"/>
        <end position="197"/>
    </location>
</feature>
<dbReference type="InterPro" id="IPR051533">
    <property type="entry name" value="WaaL-like"/>
</dbReference>
<dbReference type="OrthoDB" id="742098at2"/>
<evidence type="ECO:0000259" key="6">
    <source>
        <dbReference type="Pfam" id="PF04932"/>
    </source>
</evidence>
<evidence type="ECO:0000256" key="1">
    <source>
        <dbReference type="ARBA" id="ARBA00004141"/>
    </source>
</evidence>
<proteinExistence type="predicted"/>
<keyword evidence="7" id="KW-0436">Ligase</keyword>
<evidence type="ECO:0000256" key="2">
    <source>
        <dbReference type="ARBA" id="ARBA00022692"/>
    </source>
</evidence>
<comment type="subcellular location">
    <subcellularLocation>
        <location evidence="1">Membrane</location>
        <topology evidence="1">Multi-pass membrane protein</topology>
    </subcellularLocation>
</comment>
<dbReference type="PANTHER" id="PTHR37422">
    <property type="entry name" value="TEICHURONIC ACID BIOSYNTHESIS PROTEIN TUAE"/>
    <property type="match status" value="1"/>
</dbReference>
<feature type="transmembrane region" description="Helical" evidence="5">
    <location>
        <begin position="7"/>
        <end position="24"/>
    </location>
</feature>
<evidence type="ECO:0000256" key="4">
    <source>
        <dbReference type="ARBA" id="ARBA00023136"/>
    </source>
</evidence>
<organism evidence="7 8">
    <name type="scientific">Pontibacter ummariensis</name>
    <dbReference type="NCBI Taxonomy" id="1610492"/>
    <lineage>
        <taxon>Bacteria</taxon>
        <taxon>Pseudomonadati</taxon>
        <taxon>Bacteroidota</taxon>
        <taxon>Cytophagia</taxon>
        <taxon>Cytophagales</taxon>
        <taxon>Hymenobacteraceae</taxon>
        <taxon>Pontibacter</taxon>
    </lineage>
</organism>
<evidence type="ECO:0000313" key="7">
    <source>
        <dbReference type="EMBL" id="SNS67911.1"/>
    </source>
</evidence>
<keyword evidence="8" id="KW-1185">Reference proteome</keyword>
<keyword evidence="3 5" id="KW-1133">Transmembrane helix</keyword>
<feature type="transmembrane region" description="Helical" evidence="5">
    <location>
        <begin position="67"/>
        <end position="85"/>
    </location>
</feature>
<protein>
    <submittedName>
        <fullName evidence="7">O-Antigen ligase</fullName>
    </submittedName>
</protein>
<sequence>MKLNYTFLFILPLVMTMLLDNLFTELLSPNSVETQGFLYNLILKASAGIAFLYSAVKFKRMSPNMRLLFVLTTLYVLILAYESQYGYGTPFVYPHVFMKLLMVYYAFFIYTFYKGAYYLKFDHVVYFILICFCLNVLIVHPETLSLAAFSNHERGVYSTSVYMLVVPFFYFLSKYFYEGKLGNLAASLSVLVAIVFFQHRTVWVVTAAALVIYYFLIQFRTYKPINIVGKALPIASIIGIGLTLCSTLVFSMHPEVVEKLQDNFSDIENFESQGTGAWRYAQWLSYWPFIQDNFLFGMRFDGFELPIQFYREDLDKPMFEDGNGHFFHSFYIDVLFYVGAAGLVLYVSLFALPLIKALRAKYLTINQIILVTFVSTGFVFGFSYILPPFYYGILGWCIVALEKEKVQKPSYLTEFAKRIRDKKRASPVSLIGRI</sequence>
<dbReference type="GO" id="GO:0016874">
    <property type="term" value="F:ligase activity"/>
    <property type="evidence" value="ECO:0007669"/>
    <property type="project" value="UniProtKB-KW"/>
</dbReference>
<accession>A0A239GFT6</accession>
<feature type="transmembrane region" description="Helical" evidence="5">
    <location>
        <begin position="155"/>
        <end position="172"/>
    </location>
</feature>
<feature type="transmembrane region" description="Helical" evidence="5">
    <location>
        <begin position="91"/>
        <end position="113"/>
    </location>
</feature>
<feature type="transmembrane region" description="Helical" evidence="5">
    <location>
        <begin position="367"/>
        <end position="386"/>
    </location>
</feature>
<keyword evidence="4 5" id="KW-0472">Membrane</keyword>
<evidence type="ECO:0000256" key="3">
    <source>
        <dbReference type="ARBA" id="ARBA00022989"/>
    </source>
</evidence>
<feature type="domain" description="O-antigen ligase-related" evidence="6">
    <location>
        <begin position="186"/>
        <end position="347"/>
    </location>
</feature>
<dbReference type="AlphaFoldDB" id="A0A239GFT6"/>
<feature type="transmembrane region" description="Helical" evidence="5">
    <location>
        <begin position="203"/>
        <end position="219"/>
    </location>
</feature>
<feature type="transmembrane region" description="Helical" evidence="5">
    <location>
        <begin position="36"/>
        <end position="55"/>
    </location>
</feature>
<reference evidence="8" key="1">
    <citation type="submission" date="2017-06" db="EMBL/GenBank/DDBJ databases">
        <authorList>
            <person name="Varghese N."/>
            <person name="Submissions S."/>
        </authorList>
    </citation>
    <scope>NUCLEOTIDE SEQUENCE [LARGE SCALE GENOMIC DNA]</scope>
    <source>
        <strain evidence="8">NKM1</strain>
    </source>
</reference>